<name>A0A9W7SUP1_9PEZI</name>
<keyword evidence="3" id="KW-1185">Reference proteome</keyword>
<evidence type="ECO:0000313" key="2">
    <source>
        <dbReference type="EMBL" id="KAH9830553.1"/>
    </source>
</evidence>
<organism evidence="2 3">
    <name type="scientific">Teratosphaeria destructans</name>
    <dbReference type="NCBI Taxonomy" id="418781"/>
    <lineage>
        <taxon>Eukaryota</taxon>
        <taxon>Fungi</taxon>
        <taxon>Dikarya</taxon>
        <taxon>Ascomycota</taxon>
        <taxon>Pezizomycotina</taxon>
        <taxon>Dothideomycetes</taxon>
        <taxon>Dothideomycetidae</taxon>
        <taxon>Mycosphaerellales</taxon>
        <taxon>Teratosphaeriaceae</taxon>
        <taxon>Teratosphaeria</taxon>
    </lineage>
</organism>
<dbReference type="Proteomes" id="UP001138500">
    <property type="component" value="Unassembled WGS sequence"/>
</dbReference>
<evidence type="ECO:0000313" key="3">
    <source>
        <dbReference type="Proteomes" id="UP001138500"/>
    </source>
</evidence>
<reference evidence="2 3" key="2">
    <citation type="journal article" date="2021" name="Curr. Genet.">
        <title>Genetic response to nitrogen starvation in the aggressive Eucalyptus foliar pathogen Teratosphaeria destructans.</title>
        <authorList>
            <person name="Havenga M."/>
            <person name="Wingfield B.D."/>
            <person name="Wingfield M.J."/>
            <person name="Dreyer L.L."/>
            <person name="Roets F."/>
            <person name="Aylward J."/>
        </authorList>
    </citation>
    <scope>NUCLEOTIDE SEQUENCE [LARGE SCALE GENOMIC DNA]</scope>
    <source>
        <strain evidence="2">CMW44962</strain>
    </source>
</reference>
<feature type="region of interest" description="Disordered" evidence="1">
    <location>
        <begin position="1"/>
        <end position="21"/>
    </location>
</feature>
<proteinExistence type="predicted"/>
<evidence type="ECO:0000256" key="1">
    <source>
        <dbReference type="SAM" id="MobiDB-lite"/>
    </source>
</evidence>
<accession>A0A9W7SUP1</accession>
<reference evidence="2 3" key="1">
    <citation type="journal article" date="2018" name="IMA Fungus">
        <title>IMA Genome-F 10: Nine draft genome sequences of Claviceps purpurea s.lat., including C. arundinis, C. humidiphila, and C. cf. spartinae, pseudomolecules for the pitch canker pathogen Fusarium circinatum, draft genome of Davidsoniella eucalypti, Grosmannia galeiformis, Quambalaria eucalypti, and Teratosphaeria destructans.</title>
        <authorList>
            <person name="Wingfield B.D."/>
            <person name="Liu M."/>
            <person name="Nguyen H.D."/>
            <person name="Lane F.A."/>
            <person name="Morgan S.W."/>
            <person name="De Vos L."/>
            <person name="Wilken P.M."/>
            <person name="Duong T.A."/>
            <person name="Aylward J."/>
            <person name="Coetzee M.P."/>
            <person name="Dadej K."/>
            <person name="De Beer Z.W."/>
            <person name="Findlay W."/>
            <person name="Havenga M."/>
            <person name="Kolarik M."/>
            <person name="Menzies J.G."/>
            <person name="Naidoo K."/>
            <person name="Pochopski O."/>
            <person name="Shoukouhi P."/>
            <person name="Santana Q.C."/>
            <person name="Seifert K.A."/>
            <person name="Soal N."/>
            <person name="Steenkamp E.T."/>
            <person name="Tatham C.T."/>
            <person name="van der Nest M.A."/>
            <person name="Wingfield M.J."/>
        </authorList>
    </citation>
    <scope>NUCLEOTIDE SEQUENCE [LARGE SCALE GENOMIC DNA]</scope>
    <source>
        <strain evidence="2">CMW44962</strain>
    </source>
</reference>
<dbReference type="AlphaFoldDB" id="A0A9W7SUP1"/>
<gene>
    <name evidence="2" type="ORF">Tdes44962_MAKER09035</name>
</gene>
<sequence>MSRNRSSSSSSSSSSGGASSELLSELRIFAASGGAVQRGPRLDPQPGLGAGQEPPRIHVV</sequence>
<protein>
    <submittedName>
        <fullName evidence="2">Uncharacterized protein</fullName>
    </submittedName>
</protein>
<feature type="region of interest" description="Disordered" evidence="1">
    <location>
        <begin position="33"/>
        <end position="60"/>
    </location>
</feature>
<comment type="caution">
    <text evidence="2">The sequence shown here is derived from an EMBL/GenBank/DDBJ whole genome shotgun (WGS) entry which is preliminary data.</text>
</comment>
<dbReference type="EMBL" id="RIBY02001268">
    <property type="protein sequence ID" value="KAH9830553.1"/>
    <property type="molecule type" value="Genomic_DNA"/>
</dbReference>